<dbReference type="PANTHER" id="PTHR42743:SF11">
    <property type="entry name" value="AMINODEOXYCHORISMATE LYASE"/>
    <property type="match status" value="1"/>
</dbReference>
<keyword evidence="4" id="KW-1185">Reference proteome</keyword>
<proteinExistence type="inferred from homology"/>
<dbReference type="Gene3D" id="3.40.50.300">
    <property type="entry name" value="P-loop containing nucleotide triphosphate hydrolases"/>
    <property type="match status" value="1"/>
</dbReference>
<dbReference type="GO" id="GO:0009082">
    <property type="term" value="P:branched-chain amino acid biosynthetic process"/>
    <property type="evidence" value="ECO:0007669"/>
    <property type="project" value="UniProtKB-KW"/>
</dbReference>
<dbReference type="SUPFAM" id="SSF52540">
    <property type="entry name" value="P-loop containing nucleoside triphosphate hydrolases"/>
    <property type="match status" value="1"/>
</dbReference>
<dbReference type="InterPro" id="IPR027417">
    <property type="entry name" value="P-loop_NTPase"/>
</dbReference>
<comment type="caution">
    <text evidence="3">The sequence shown here is derived from an EMBL/GenBank/DDBJ whole genome shotgun (WGS) entry which is preliminary data.</text>
</comment>
<reference evidence="3" key="1">
    <citation type="submission" date="2019-03" db="EMBL/GenBank/DDBJ databases">
        <title>Afifella sp. nov., isolated from activated sludge.</title>
        <authorList>
            <person name="Li Q."/>
            <person name="Liu Y."/>
        </authorList>
    </citation>
    <scope>NUCLEOTIDE SEQUENCE</scope>
    <source>
        <strain evidence="3">L72</strain>
    </source>
</reference>
<name>A0A964WUH0_9HYPH</name>
<keyword evidence="2" id="KW-0028">Amino-acid biosynthesis</keyword>
<evidence type="ECO:0000313" key="3">
    <source>
        <dbReference type="EMBL" id="MYZ49056.1"/>
    </source>
</evidence>
<dbReference type="PANTHER" id="PTHR42743">
    <property type="entry name" value="AMINO-ACID AMINOTRANSFERASE"/>
    <property type="match status" value="1"/>
</dbReference>
<dbReference type="Pfam" id="PF19798">
    <property type="entry name" value="Sulfotransfer_5"/>
    <property type="match status" value="1"/>
</dbReference>
<dbReference type="RefSeq" id="WP_161141403.1">
    <property type="nucleotide sequence ID" value="NZ_SPKJ01000058.1"/>
</dbReference>
<gene>
    <name evidence="3" type="ORF">E4O86_15170</name>
</gene>
<dbReference type="Proteomes" id="UP000773614">
    <property type="component" value="Unassembled WGS sequence"/>
</dbReference>
<protein>
    <submittedName>
        <fullName evidence="3">HAD family hydrolase</fullName>
    </submittedName>
</protein>
<evidence type="ECO:0000256" key="1">
    <source>
        <dbReference type="ARBA" id="ARBA00009320"/>
    </source>
</evidence>
<dbReference type="InterPro" id="IPR050571">
    <property type="entry name" value="Class-IV_PLP-Dep_Aminotrnsfr"/>
</dbReference>
<dbReference type="OrthoDB" id="272985at2"/>
<dbReference type="GO" id="GO:0016787">
    <property type="term" value="F:hydrolase activity"/>
    <property type="evidence" value="ECO:0007669"/>
    <property type="project" value="UniProtKB-KW"/>
</dbReference>
<keyword evidence="2" id="KW-0100">Branched-chain amino acid biosynthesis</keyword>
<organism evidence="3 4">
    <name type="scientific">Propylenella binzhouense</name>
    <dbReference type="NCBI Taxonomy" id="2555902"/>
    <lineage>
        <taxon>Bacteria</taxon>
        <taxon>Pseudomonadati</taxon>
        <taxon>Pseudomonadota</taxon>
        <taxon>Alphaproteobacteria</taxon>
        <taxon>Hyphomicrobiales</taxon>
        <taxon>Propylenellaceae</taxon>
        <taxon>Propylenella</taxon>
    </lineage>
</organism>
<dbReference type="AlphaFoldDB" id="A0A964WUH0"/>
<keyword evidence="3" id="KW-0378">Hydrolase</keyword>
<comment type="similarity">
    <text evidence="1">Belongs to the class-IV pyridoxal-phosphate-dependent aminotransferase family.</text>
</comment>
<dbReference type="EMBL" id="SPKJ01000058">
    <property type="protein sequence ID" value="MYZ49056.1"/>
    <property type="molecule type" value="Genomic_DNA"/>
</dbReference>
<accession>A0A964WUH0</accession>
<sequence length="250" mass="27252">MKAAGAERPSPVRIAMWSGPRNLSTAMMRAFGNRPDCAVVDEPFYAAFLRLSGADHPMRAEILAAQENDWRKVAATLLGPPPGGRALFYQKHMTHHMLPEIGRAWMSACRHAFLIRRPERVLASYAAKRETVGLADIGFVQQEELFDRAADLLGEAPAVVDADRILADPAGVLARLCGRLGIAFDERMLAWPAGPRASDGIWAAHWYDAVNRSTGFAPTAPPPRLEDPALRAVAVAAMPIYERLSGYAIG</sequence>
<evidence type="ECO:0000256" key="2">
    <source>
        <dbReference type="ARBA" id="ARBA00023304"/>
    </source>
</evidence>
<evidence type="ECO:0000313" key="4">
    <source>
        <dbReference type="Proteomes" id="UP000773614"/>
    </source>
</evidence>